<dbReference type="InParanoid" id="A0A3N4LTS2"/>
<dbReference type="OrthoDB" id="5356836at2759"/>
<evidence type="ECO:0000256" key="1">
    <source>
        <dbReference type="ARBA" id="ARBA00006328"/>
    </source>
</evidence>
<dbReference type="EMBL" id="ML121535">
    <property type="protein sequence ID" value="RPB26210.1"/>
    <property type="molecule type" value="Genomic_DNA"/>
</dbReference>
<dbReference type="GO" id="GO:0005634">
    <property type="term" value="C:nucleus"/>
    <property type="evidence" value="ECO:0007669"/>
    <property type="project" value="TreeGrafter"/>
</dbReference>
<evidence type="ECO:0000256" key="2">
    <source>
        <dbReference type="ARBA" id="ARBA00022857"/>
    </source>
</evidence>
<dbReference type="PANTHER" id="PTHR42748">
    <property type="entry name" value="NITROGEN METABOLITE REPRESSION PROTEIN NMRA FAMILY MEMBER"/>
    <property type="match status" value="1"/>
</dbReference>
<name>A0A3N4LTS2_9PEZI</name>
<protein>
    <submittedName>
        <fullName evidence="4">NAD(P)-binding protein</fullName>
    </submittedName>
</protein>
<keyword evidence="2" id="KW-0521">NADP</keyword>
<sequence>MFANQPSPRRRNQTLVVVNSLGRQASSLIRVASAVGYTVRGQLRSCTRNKLLSTELTSLPNVTLIEGSLEDPSFIGELFAGANVAFINTTSWGDEVAIGKSLAVAAKKAGVKHYIYSSLTDHSTIARQGGPYLDALPLWKTKFEVEKFAREIFGLDATFVYAGCYNNNFSSVLPVPMWQLEDNGEGGFLWKAPFHPDYPIPWLDTEHDVGPAILQILKDGVRKWGGMRIPLAFEVMNPIQAAEAFTRGLGRRVTYIQCPLEIDAFPIPQGYRDQLYAAAKLFEDPKNPYFLPGMGERCPDVARHLWQGWRSLEEYAREVFPVEEKANGAPWILQLLAEEGDLGESFPATPNNEANGTEVDA</sequence>
<accession>A0A3N4LTS2</accession>
<dbReference type="Pfam" id="PF05368">
    <property type="entry name" value="NmrA"/>
    <property type="match status" value="1"/>
</dbReference>
<comment type="similarity">
    <text evidence="1">Belongs to the NmrA-type oxidoreductase family.</text>
</comment>
<dbReference type="InterPro" id="IPR008030">
    <property type="entry name" value="NmrA-like"/>
</dbReference>
<dbReference type="STRING" id="1051890.A0A3N4LTS2"/>
<dbReference type="InterPro" id="IPR051164">
    <property type="entry name" value="NmrA-like_oxidored"/>
</dbReference>
<dbReference type="Gene3D" id="3.40.50.720">
    <property type="entry name" value="NAD(P)-binding Rossmann-like Domain"/>
    <property type="match status" value="1"/>
</dbReference>
<evidence type="ECO:0000259" key="3">
    <source>
        <dbReference type="Pfam" id="PF05368"/>
    </source>
</evidence>
<feature type="domain" description="NmrA-like" evidence="3">
    <location>
        <begin position="12"/>
        <end position="316"/>
    </location>
</feature>
<dbReference type="InterPro" id="IPR036291">
    <property type="entry name" value="NAD(P)-bd_dom_sf"/>
</dbReference>
<dbReference type="PANTHER" id="PTHR42748:SF5">
    <property type="entry name" value="NITROGEN METABOLITE REPRESSION PROTEIN NMRA"/>
    <property type="match status" value="1"/>
</dbReference>
<proteinExistence type="inferred from homology"/>
<dbReference type="AlphaFoldDB" id="A0A3N4LTS2"/>
<reference evidence="4 5" key="1">
    <citation type="journal article" date="2018" name="Nat. Ecol. Evol.">
        <title>Pezizomycetes genomes reveal the molecular basis of ectomycorrhizal truffle lifestyle.</title>
        <authorList>
            <person name="Murat C."/>
            <person name="Payen T."/>
            <person name="Noel B."/>
            <person name="Kuo A."/>
            <person name="Morin E."/>
            <person name="Chen J."/>
            <person name="Kohler A."/>
            <person name="Krizsan K."/>
            <person name="Balestrini R."/>
            <person name="Da Silva C."/>
            <person name="Montanini B."/>
            <person name="Hainaut M."/>
            <person name="Levati E."/>
            <person name="Barry K.W."/>
            <person name="Belfiori B."/>
            <person name="Cichocki N."/>
            <person name="Clum A."/>
            <person name="Dockter R.B."/>
            <person name="Fauchery L."/>
            <person name="Guy J."/>
            <person name="Iotti M."/>
            <person name="Le Tacon F."/>
            <person name="Lindquist E.A."/>
            <person name="Lipzen A."/>
            <person name="Malagnac F."/>
            <person name="Mello A."/>
            <person name="Molinier V."/>
            <person name="Miyauchi S."/>
            <person name="Poulain J."/>
            <person name="Riccioni C."/>
            <person name="Rubini A."/>
            <person name="Sitrit Y."/>
            <person name="Splivallo R."/>
            <person name="Traeger S."/>
            <person name="Wang M."/>
            <person name="Zifcakova L."/>
            <person name="Wipf D."/>
            <person name="Zambonelli A."/>
            <person name="Paolocci F."/>
            <person name="Nowrousian M."/>
            <person name="Ottonello S."/>
            <person name="Baldrian P."/>
            <person name="Spatafora J.W."/>
            <person name="Henrissat B."/>
            <person name="Nagy L.G."/>
            <person name="Aury J.M."/>
            <person name="Wincker P."/>
            <person name="Grigoriev I.V."/>
            <person name="Bonfante P."/>
            <person name="Martin F.M."/>
        </authorList>
    </citation>
    <scope>NUCLEOTIDE SEQUENCE [LARGE SCALE GENOMIC DNA]</scope>
    <source>
        <strain evidence="4 5">ATCC MYA-4762</strain>
    </source>
</reference>
<gene>
    <name evidence="4" type="ORF">L211DRAFT_781728</name>
</gene>
<dbReference type="Proteomes" id="UP000267821">
    <property type="component" value="Unassembled WGS sequence"/>
</dbReference>
<keyword evidence="5" id="KW-1185">Reference proteome</keyword>
<evidence type="ECO:0000313" key="4">
    <source>
        <dbReference type="EMBL" id="RPB26210.1"/>
    </source>
</evidence>
<dbReference type="Gene3D" id="3.90.25.10">
    <property type="entry name" value="UDP-galactose 4-epimerase, domain 1"/>
    <property type="match status" value="1"/>
</dbReference>
<evidence type="ECO:0000313" key="5">
    <source>
        <dbReference type="Proteomes" id="UP000267821"/>
    </source>
</evidence>
<organism evidence="4 5">
    <name type="scientific">Terfezia boudieri ATCC MYA-4762</name>
    <dbReference type="NCBI Taxonomy" id="1051890"/>
    <lineage>
        <taxon>Eukaryota</taxon>
        <taxon>Fungi</taxon>
        <taxon>Dikarya</taxon>
        <taxon>Ascomycota</taxon>
        <taxon>Pezizomycotina</taxon>
        <taxon>Pezizomycetes</taxon>
        <taxon>Pezizales</taxon>
        <taxon>Pezizaceae</taxon>
        <taxon>Terfezia</taxon>
    </lineage>
</organism>
<dbReference type="SUPFAM" id="SSF51735">
    <property type="entry name" value="NAD(P)-binding Rossmann-fold domains"/>
    <property type="match status" value="1"/>
</dbReference>